<dbReference type="InterPro" id="IPR014748">
    <property type="entry name" value="Enoyl-CoA_hydra_C"/>
</dbReference>
<dbReference type="InterPro" id="IPR029045">
    <property type="entry name" value="ClpP/crotonase-like_dom_sf"/>
</dbReference>
<accession>A0A1G8NUS6</accession>
<dbReference type="PANTHER" id="PTHR11941">
    <property type="entry name" value="ENOYL-COA HYDRATASE-RELATED"/>
    <property type="match status" value="1"/>
</dbReference>
<keyword evidence="2" id="KW-0456">Lyase</keyword>
<keyword evidence="5" id="KW-1185">Reference proteome</keyword>
<evidence type="ECO:0000313" key="5">
    <source>
        <dbReference type="Proteomes" id="UP000198853"/>
    </source>
</evidence>
<dbReference type="OrthoDB" id="9775794at2"/>
<dbReference type="AlphaFoldDB" id="A0A1G8NUS6"/>
<evidence type="ECO:0000256" key="2">
    <source>
        <dbReference type="ARBA" id="ARBA00023239"/>
    </source>
</evidence>
<dbReference type="SUPFAM" id="SSF52096">
    <property type="entry name" value="ClpP/crotonase"/>
    <property type="match status" value="1"/>
</dbReference>
<dbReference type="Pfam" id="PF00378">
    <property type="entry name" value="ECH_1"/>
    <property type="match status" value="1"/>
</dbReference>
<dbReference type="FunFam" id="3.90.226.10:FF:000009">
    <property type="entry name" value="Carnitinyl-CoA dehydratase"/>
    <property type="match status" value="1"/>
</dbReference>
<organism evidence="4 5">
    <name type="scientific">Natribacillus halophilus</name>
    <dbReference type="NCBI Taxonomy" id="549003"/>
    <lineage>
        <taxon>Bacteria</taxon>
        <taxon>Bacillati</taxon>
        <taxon>Bacillota</taxon>
        <taxon>Bacilli</taxon>
        <taxon>Bacillales</taxon>
        <taxon>Bacillaceae</taxon>
        <taxon>Natribacillus</taxon>
    </lineage>
</organism>
<gene>
    <name evidence="4" type="ORF">SAMN04488123_10748</name>
</gene>
<reference evidence="4 5" key="1">
    <citation type="submission" date="2016-10" db="EMBL/GenBank/DDBJ databases">
        <authorList>
            <person name="de Groot N.N."/>
        </authorList>
    </citation>
    <scope>NUCLEOTIDE SEQUENCE [LARGE SCALE GENOMIC DNA]</scope>
    <source>
        <strain evidence="4 5">DSM 21771</strain>
    </source>
</reference>
<comment type="similarity">
    <text evidence="1 3">Belongs to the enoyl-CoA hydratase/isomerase family.</text>
</comment>
<dbReference type="RefSeq" id="WP_090398272.1">
    <property type="nucleotide sequence ID" value="NZ_FNEN01000007.1"/>
</dbReference>
<name>A0A1G8NUS6_9BACI</name>
<dbReference type="GO" id="GO:0016836">
    <property type="term" value="F:hydro-lyase activity"/>
    <property type="evidence" value="ECO:0007669"/>
    <property type="project" value="UniProtKB-ARBA"/>
</dbReference>
<dbReference type="Gene3D" id="3.90.226.10">
    <property type="entry name" value="2-enoyl-CoA Hydratase, Chain A, domain 1"/>
    <property type="match status" value="1"/>
</dbReference>
<dbReference type="CDD" id="cd06558">
    <property type="entry name" value="crotonase-like"/>
    <property type="match status" value="1"/>
</dbReference>
<dbReference type="EMBL" id="FNEN01000007">
    <property type="protein sequence ID" value="SDI84021.1"/>
    <property type="molecule type" value="Genomic_DNA"/>
</dbReference>
<dbReference type="PANTHER" id="PTHR11941:SF54">
    <property type="entry name" value="ENOYL-COA HYDRATASE, MITOCHONDRIAL"/>
    <property type="match status" value="1"/>
</dbReference>
<dbReference type="GO" id="GO:0006635">
    <property type="term" value="P:fatty acid beta-oxidation"/>
    <property type="evidence" value="ECO:0007669"/>
    <property type="project" value="TreeGrafter"/>
</dbReference>
<sequence length="260" mass="27413">MEDLVQLEKPGRGIALLRLNRPQAANALSKELLAALRDELMNVKRDADTYVLVIAAAGGKVFSAGADLKERAGMSEEEVIVAVNGIKETVNRIAELPQPVIAAMNGSALGGGLELALACDLRIGANDRKYGLPETTLAIIPGAGGTQRLARLIGPGKAKALIYSGQLLSGQEALNDGILEYSTSLEAVEQEAMALAEKIASNGPIALQQAKKAIDEGLDTSLSTGLDIETGAYKRTVPTADRLEGIRAFQEKRAPDYHGE</sequence>
<dbReference type="FunFam" id="1.10.12.10:FF:000001">
    <property type="entry name" value="Probable enoyl-CoA hydratase, mitochondrial"/>
    <property type="match status" value="1"/>
</dbReference>
<evidence type="ECO:0000256" key="3">
    <source>
        <dbReference type="RuleBase" id="RU003707"/>
    </source>
</evidence>
<dbReference type="InterPro" id="IPR018376">
    <property type="entry name" value="Enoyl-CoA_hyd/isom_CS"/>
</dbReference>
<evidence type="ECO:0000256" key="1">
    <source>
        <dbReference type="ARBA" id="ARBA00005254"/>
    </source>
</evidence>
<evidence type="ECO:0000313" key="4">
    <source>
        <dbReference type="EMBL" id="SDI84021.1"/>
    </source>
</evidence>
<protein>
    <submittedName>
        <fullName evidence="4">Enoyl-CoA hydratase/carnithine racemase</fullName>
    </submittedName>
</protein>
<dbReference type="PROSITE" id="PS00166">
    <property type="entry name" value="ENOYL_COA_HYDRATASE"/>
    <property type="match status" value="1"/>
</dbReference>
<dbReference type="InterPro" id="IPR001753">
    <property type="entry name" value="Enoyl-CoA_hydra/iso"/>
</dbReference>
<dbReference type="Proteomes" id="UP000198853">
    <property type="component" value="Unassembled WGS sequence"/>
</dbReference>
<dbReference type="Gene3D" id="1.10.12.10">
    <property type="entry name" value="Lyase 2-enoyl-coa Hydratase, Chain A, domain 2"/>
    <property type="match status" value="1"/>
</dbReference>
<proteinExistence type="inferred from homology"/>